<proteinExistence type="predicted"/>
<dbReference type="OrthoDB" id="513676at2759"/>
<keyword evidence="3" id="KW-1185">Reference proteome</keyword>
<dbReference type="EMBL" id="LHPG02000006">
    <property type="protein sequence ID" value="PRW57776.1"/>
    <property type="molecule type" value="Genomic_DNA"/>
</dbReference>
<dbReference type="PROSITE" id="PS51318">
    <property type="entry name" value="TAT"/>
    <property type="match status" value="1"/>
</dbReference>
<dbReference type="PANTHER" id="PTHR34801">
    <property type="entry name" value="EXPRESSED PROTEIN"/>
    <property type="match status" value="1"/>
</dbReference>
<sequence length="341" mass="35732">MSLTAALQASQTWRPSSKPIPRRSALAGPVAARAAAAAPGEAPEQARPRPASRRVLLSGAAALLAAAAAAPAAQAVPVPPAPATGDCPECIGEVNETLNACTLDSVSCTSTLNDDEGHFAAPWQFDGDRDAAVARLLEVVTGGNYELGLIESFGGIKQTDAAVYIAKGVLAVATGGDMPEQPKRQRKSAAQFVPFDGEVIERRTTAGGAEYIRVVLGTKGGAATDVEDPSAVIDAEFLFLSGDNLVNIRASSRAEPEGRLGSGGQLALSLREGFVIDRNVARREMERLRTALNWELAPVIADFSPAFNAEAPTIFDKVFDPWNRRNQFQPSGVAYPAEGGK</sequence>
<feature type="compositionally biased region" description="Low complexity" evidence="1">
    <location>
        <begin position="23"/>
        <end position="49"/>
    </location>
</feature>
<reference evidence="2 3" key="1">
    <citation type="journal article" date="2018" name="Plant J.">
        <title>Genome sequences of Chlorella sorokiniana UTEX 1602 and Micractinium conductrix SAG 241.80: implications to maltose excretion by a green alga.</title>
        <authorList>
            <person name="Arriola M.B."/>
            <person name="Velmurugan N."/>
            <person name="Zhang Y."/>
            <person name="Plunkett M.H."/>
            <person name="Hondzo H."/>
            <person name="Barney B.M."/>
        </authorList>
    </citation>
    <scope>NUCLEOTIDE SEQUENCE [LARGE SCALE GENOMIC DNA]</scope>
    <source>
        <strain evidence="3">UTEX 1602</strain>
    </source>
</reference>
<evidence type="ECO:0000256" key="1">
    <source>
        <dbReference type="SAM" id="MobiDB-lite"/>
    </source>
</evidence>
<protein>
    <submittedName>
        <fullName evidence="2">Uncharacterized protein</fullName>
    </submittedName>
</protein>
<gene>
    <name evidence="2" type="ORF">C2E21_3490</name>
</gene>
<dbReference type="InterPro" id="IPR006311">
    <property type="entry name" value="TAT_signal"/>
</dbReference>
<comment type="caution">
    <text evidence="2">The sequence shown here is derived from an EMBL/GenBank/DDBJ whole genome shotgun (WGS) entry which is preliminary data.</text>
</comment>
<dbReference type="Proteomes" id="UP000239899">
    <property type="component" value="Unassembled WGS sequence"/>
</dbReference>
<feature type="region of interest" description="Disordered" evidence="1">
    <location>
        <begin position="1"/>
        <end position="51"/>
    </location>
</feature>
<evidence type="ECO:0000313" key="2">
    <source>
        <dbReference type="EMBL" id="PRW57776.1"/>
    </source>
</evidence>
<dbReference type="PANTHER" id="PTHR34801:SF2">
    <property type="entry name" value="EXPRESSED PROTEIN"/>
    <property type="match status" value="1"/>
</dbReference>
<evidence type="ECO:0000313" key="3">
    <source>
        <dbReference type="Proteomes" id="UP000239899"/>
    </source>
</evidence>
<dbReference type="AlphaFoldDB" id="A0A2P6TUQ7"/>
<feature type="compositionally biased region" description="Polar residues" evidence="1">
    <location>
        <begin position="1"/>
        <end position="15"/>
    </location>
</feature>
<name>A0A2P6TUQ7_CHLSO</name>
<organism evidence="2 3">
    <name type="scientific">Chlorella sorokiniana</name>
    <name type="common">Freshwater green alga</name>
    <dbReference type="NCBI Taxonomy" id="3076"/>
    <lineage>
        <taxon>Eukaryota</taxon>
        <taxon>Viridiplantae</taxon>
        <taxon>Chlorophyta</taxon>
        <taxon>core chlorophytes</taxon>
        <taxon>Trebouxiophyceae</taxon>
        <taxon>Chlorellales</taxon>
        <taxon>Chlorellaceae</taxon>
        <taxon>Chlorella clade</taxon>
        <taxon>Chlorella</taxon>
    </lineage>
</organism>
<accession>A0A2P6TUQ7</accession>